<comment type="caution">
    <text evidence="2">The sequence shown here is derived from an EMBL/GenBank/DDBJ whole genome shotgun (WGS) entry which is preliminary data.</text>
</comment>
<dbReference type="Proteomes" id="UP000823388">
    <property type="component" value="Chromosome 6K"/>
</dbReference>
<evidence type="ECO:0000313" key="3">
    <source>
        <dbReference type="Proteomes" id="UP000823388"/>
    </source>
</evidence>
<evidence type="ECO:0000256" key="1">
    <source>
        <dbReference type="SAM" id="MobiDB-lite"/>
    </source>
</evidence>
<name>A0A8T0REB5_PANVG</name>
<dbReference type="AlphaFoldDB" id="A0A8T0REB5"/>
<evidence type="ECO:0000313" key="2">
    <source>
        <dbReference type="EMBL" id="KAG2583468.1"/>
    </source>
</evidence>
<dbReference type="EMBL" id="CM029047">
    <property type="protein sequence ID" value="KAG2583468.1"/>
    <property type="molecule type" value="Genomic_DNA"/>
</dbReference>
<feature type="region of interest" description="Disordered" evidence="1">
    <location>
        <begin position="72"/>
        <end position="93"/>
    </location>
</feature>
<organism evidence="2 3">
    <name type="scientific">Panicum virgatum</name>
    <name type="common">Blackwell switchgrass</name>
    <dbReference type="NCBI Taxonomy" id="38727"/>
    <lineage>
        <taxon>Eukaryota</taxon>
        <taxon>Viridiplantae</taxon>
        <taxon>Streptophyta</taxon>
        <taxon>Embryophyta</taxon>
        <taxon>Tracheophyta</taxon>
        <taxon>Spermatophyta</taxon>
        <taxon>Magnoliopsida</taxon>
        <taxon>Liliopsida</taxon>
        <taxon>Poales</taxon>
        <taxon>Poaceae</taxon>
        <taxon>PACMAD clade</taxon>
        <taxon>Panicoideae</taxon>
        <taxon>Panicodae</taxon>
        <taxon>Paniceae</taxon>
        <taxon>Panicinae</taxon>
        <taxon>Panicum</taxon>
        <taxon>Panicum sect. Hiantes</taxon>
    </lineage>
</organism>
<sequence>MFESVFAIKYFFLNHPHIPFRSTRKKTLLFKCHHCRRAGREDGRARGGWNHHARRAIRRASVGVSMNLGREHRAGASGEQVQGHVGTHRRAFRRRGGRGVAYNLVRRTDRTLGEMTKSATPAAN</sequence>
<protein>
    <submittedName>
        <fullName evidence="2">Uncharacterized protein</fullName>
    </submittedName>
</protein>
<reference evidence="2" key="1">
    <citation type="submission" date="2020-05" db="EMBL/GenBank/DDBJ databases">
        <title>WGS assembly of Panicum virgatum.</title>
        <authorList>
            <person name="Lovell J.T."/>
            <person name="Jenkins J."/>
            <person name="Shu S."/>
            <person name="Juenger T.E."/>
            <person name="Schmutz J."/>
        </authorList>
    </citation>
    <scope>NUCLEOTIDE SEQUENCE</scope>
    <source>
        <strain evidence="2">AP13</strain>
    </source>
</reference>
<accession>A0A8T0REB5</accession>
<gene>
    <name evidence="2" type="ORF">PVAP13_6KG221100</name>
</gene>
<proteinExistence type="predicted"/>
<keyword evidence="3" id="KW-1185">Reference proteome</keyword>